<evidence type="ECO:0000313" key="7">
    <source>
        <dbReference type="Proteomes" id="UP000799424"/>
    </source>
</evidence>
<dbReference type="PANTHER" id="PTHR33337">
    <property type="entry name" value="GFA DOMAIN-CONTAINING PROTEIN"/>
    <property type="match status" value="1"/>
</dbReference>
<gene>
    <name evidence="6" type="ORF">CC86DRAFT_351653</name>
</gene>
<evidence type="ECO:0000313" key="6">
    <source>
        <dbReference type="EMBL" id="KAF2825705.1"/>
    </source>
</evidence>
<dbReference type="OrthoDB" id="2212170at2759"/>
<keyword evidence="7" id="KW-1185">Reference proteome</keyword>
<evidence type="ECO:0000256" key="2">
    <source>
        <dbReference type="ARBA" id="ARBA00022723"/>
    </source>
</evidence>
<evidence type="ECO:0000256" key="3">
    <source>
        <dbReference type="ARBA" id="ARBA00022833"/>
    </source>
</evidence>
<dbReference type="GO" id="GO:0046872">
    <property type="term" value="F:metal ion binding"/>
    <property type="evidence" value="ECO:0007669"/>
    <property type="project" value="UniProtKB-KW"/>
</dbReference>
<dbReference type="SUPFAM" id="SSF51316">
    <property type="entry name" value="Mss4-like"/>
    <property type="match status" value="1"/>
</dbReference>
<evidence type="ECO:0000256" key="1">
    <source>
        <dbReference type="ARBA" id="ARBA00005495"/>
    </source>
</evidence>
<keyword evidence="2" id="KW-0479">Metal-binding</keyword>
<protein>
    <recommendedName>
        <fullName evidence="5">CENP-V/GFA domain-containing protein</fullName>
    </recommendedName>
</protein>
<dbReference type="Gene3D" id="3.90.1590.10">
    <property type="entry name" value="glutathione-dependent formaldehyde- activating enzyme (gfa)"/>
    <property type="match status" value="1"/>
</dbReference>
<dbReference type="Pfam" id="PF04828">
    <property type="entry name" value="GFA"/>
    <property type="match status" value="1"/>
</dbReference>
<dbReference type="Proteomes" id="UP000799424">
    <property type="component" value="Unassembled WGS sequence"/>
</dbReference>
<dbReference type="GO" id="GO:0016846">
    <property type="term" value="F:carbon-sulfur lyase activity"/>
    <property type="evidence" value="ECO:0007669"/>
    <property type="project" value="InterPro"/>
</dbReference>
<keyword evidence="3" id="KW-0862">Zinc</keyword>
<dbReference type="InterPro" id="IPR006913">
    <property type="entry name" value="CENP-V/GFA"/>
</dbReference>
<dbReference type="EMBL" id="MU006227">
    <property type="protein sequence ID" value="KAF2825705.1"/>
    <property type="molecule type" value="Genomic_DNA"/>
</dbReference>
<name>A0A6A6ZZF4_9PLEO</name>
<feature type="domain" description="CENP-V/GFA" evidence="5">
    <location>
        <begin position="2"/>
        <end position="114"/>
    </location>
</feature>
<dbReference type="AlphaFoldDB" id="A0A6A6ZZF4"/>
<dbReference type="PROSITE" id="PS51891">
    <property type="entry name" value="CENP_V_GFA"/>
    <property type="match status" value="1"/>
</dbReference>
<comment type="similarity">
    <text evidence="1">Belongs to the Gfa family.</text>
</comment>
<sequence>MAEGHCNCASISVSIPELPERSAVCYCSNCRRAGSSVGSFLYIIDKADVNITDPKGNLKSYDDADTKSGHHIIRQFCGNCGCPIASLISEDAPQIFLKAGLFDKISPPSHKSFEHEEPSWLKIAK</sequence>
<reference evidence="6" key="1">
    <citation type="journal article" date="2020" name="Stud. Mycol.">
        <title>101 Dothideomycetes genomes: a test case for predicting lifestyles and emergence of pathogens.</title>
        <authorList>
            <person name="Haridas S."/>
            <person name="Albert R."/>
            <person name="Binder M."/>
            <person name="Bloem J."/>
            <person name="Labutti K."/>
            <person name="Salamov A."/>
            <person name="Andreopoulos B."/>
            <person name="Baker S."/>
            <person name="Barry K."/>
            <person name="Bills G."/>
            <person name="Bluhm B."/>
            <person name="Cannon C."/>
            <person name="Castanera R."/>
            <person name="Culley D."/>
            <person name="Daum C."/>
            <person name="Ezra D."/>
            <person name="Gonzalez J."/>
            <person name="Henrissat B."/>
            <person name="Kuo A."/>
            <person name="Liang C."/>
            <person name="Lipzen A."/>
            <person name="Lutzoni F."/>
            <person name="Magnuson J."/>
            <person name="Mondo S."/>
            <person name="Nolan M."/>
            <person name="Ohm R."/>
            <person name="Pangilinan J."/>
            <person name="Park H.-J."/>
            <person name="Ramirez L."/>
            <person name="Alfaro M."/>
            <person name="Sun H."/>
            <person name="Tritt A."/>
            <person name="Yoshinaga Y."/>
            <person name="Zwiers L.-H."/>
            <person name="Turgeon B."/>
            <person name="Goodwin S."/>
            <person name="Spatafora J."/>
            <person name="Crous P."/>
            <person name="Grigoriev I."/>
        </authorList>
    </citation>
    <scope>NUCLEOTIDE SEQUENCE</scope>
    <source>
        <strain evidence="6">CBS 113818</strain>
    </source>
</reference>
<dbReference type="InterPro" id="IPR011057">
    <property type="entry name" value="Mss4-like_sf"/>
</dbReference>
<evidence type="ECO:0000256" key="4">
    <source>
        <dbReference type="ARBA" id="ARBA00023239"/>
    </source>
</evidence>
<accession>A0A6A6ZZF4</accession>
<keyword evidence="4" id="KW-0456">Lyase</keyword>
<organism evidence="6 7">
    <name type="scientific">Ophiobolus disseminans</name>
    <dbReference type="NCBI Taxonomy" id="1469910"/>
    <lineage>
        <taxon>Eukaryota</taxon>
        <taxon>Fungi</taxon>
        <taxon>Dikarya</taxon>
        <taxon>Ascomycota</taxon>
        <taxon>Pezizomycotina</taxon>
        <taxon>Dothideomycetes</taxon>
        <taxon>Pleosporomycetidae</taxon>
        <taxon>Pleosporales</taxon>
        <taxon>Pleosporineae</taxon>
        <taxon>Phaeosphaeriaceae</taxon>
        <taxon>Ophiobolus</taxon>
    </lineage>
</organism>
<dbReference type="PANTHER" id="PTHR33337:SF40">
    <property type="entry name" value="CENP-V_GFA DOMAIN-CONTAINING PROTEIN-RELATED"/>
    <property type="match status" value="1"/>
</dbReference>
<evidence type="ECO:0000259" key="5">
    <source>
        <dbReference type="PROSITE" id="PS51891"/>
    </source>
</evidence>
<proteinExistence type="inferred from homology"/>